<gene>
    <name evidence="1" type="ORF">INE88_04319</name>
</gene>
<name>A0A975Q8H1_9BACE</name>
<proteinExistence type="predicted"/>
<reference evidence="1" key="1">
    <citation type="journal article" date="2021" name="PLoS Genet.">
        <title>Mobile Type VI secretion system loci of the gut Bacteroidales display extensive intra-ecosystem transfer, multi-species spread and geographical clustering.</title>
        <authorList>
            <person name="Garcia-Bayona L."/>
            <person name="Coyne M.J."/>
            <person name="Comstock L.E."/>
        </authorList>
    </citation>
    <scope>NUCLEOTIDE SEQUENCE</scope>
    <source>
        <strain evidence="1">CL11T00C20</strain>
    </source>
</reference>
<evidence type="ECO:0008006" key="3">
    <source>
        <dbReference type="Google" id="ProtNLM"/>
    </source>
</evidence>
<dbReference type="InterPro" id="IPR029044">
    <property type="entry name" value="Nucleotide-diphossugar_trans"/>
</dbReference>
<dbReference type="AlphaFoldDB" id="A0A975Q8H1"/>
<accession>A0A975Q8H1</accession>
<sequence length="191" mass="22443">MNIIDSVSRYIGPFRTVGENTVIFSIEDFLNRQYYSGGASRVIKRKIVEQFGYLNQDCQTEDSVFNFRAFLTTGLGYCSIPMVNYRVHDNNISSPTNLLVGFDPKLIYKQYKKDLDIAQKNGIINKCKYDLILRHLVHHRDKEEAIRKIYIKKMLVSRLAIYFPMIFSNKYSLRTKLSFLKTILSWKINKF</sequence>
<dbReference type="KEGG" id="beg:INE88_04319"/>
<organism evidence="1 2">
    <name type="scientific">Bacteroides eggerthii</name>
    <dbReference type="NCBI Taxonomy" id="28111"/>
    <lineage>
        <taxon>Bacteria</taxon>
        <taxon>Pseudomonadati</taxon>
        <taxon>Bacteroidota</taxon>
        <taxon>Bacteroidia</taxon>
        <taxon>Bacteroidales</taxon>
        <taxon>Bacteroidaceae</taxon>
        <taxon>Bacteroides</taxon>
    </lineage>
</organism>
<protein>
    <recommendedName>
        <fullName evidence="3">Glycosyltransferase</fullName>
    </recommendedName>
</protein>
<dbReference type="SUPFAM" id="SSF53448">
    <property type="entry name" value="Nucleotide-diphospho-sugar transferases"/>
    <property type="match status" value="1"/>
</dbReference>
<dbReference type="EMBL" id="CP072227">
    <property type="protein sequence ID" value="QUT47466.1"/>
    <property type="molecule type" value="Genomic_DNA"/>
</dbReference>
<evidence type="ECO:0000313" key="2">
    <source>
        <dbReference type="Proteomes" id="UP000679226"/>
    </source>
</evidence>
<dbReference type="Proteomes" id="UP000679226">
    <property type="component" value="Chromosome"/>
</dbReference>
<evidence type="ECO:0000313" key="1">
    <source>
        <dbReference type="EMBL" id="QUT47466.1"/>
    </source>
</evidence>